<dbReference type="Pfam" id="PF04055">
    <property type="entry name" value="Radical_SAM"/>
    <property type="match status" value="1"/>
</dbReference>
<dbReference type="InterPro" id="IPR051198">
    <property type="entry name" value="BchE-like"/>
</dbReference>
<dbReference type="SFLD" id="SFLDS00029">
    <property type="entry name" value="Radical_SAM"/>
    <property type="match status" value="1"/>
</dbReference>
<accession>A0ABW8HFT7</accession>
<organism evidence="10 11">
    <name type="scientific">Streptomyces ardesiacus</name>
    <dbReference type="NCBI Taxonomy" id="285564"/>
    <lineage>
        <taxon>Bacteria</taxon>
        <taxon>Bacillati</taxon>
        <taxon>Actinomycetota</taxon>
        <taxon>Actinomycetes</taxon>
        <taxon>Kitasatosporales</taxon>
        <taxon>Streptomycetaceae</taxon>
        <taxon>Streptomyces</taxon>
    </lineage>
</organism>
<gene>
    <name evidence="10" type="ORF">ACIQFM_25595</name>
</gene>
<keyword evidence="3" id="KW-0808">Transferase</keyword>
<dbReference type="SUPFAM" id="SSF52242">
    <property type="entry name" value="Cobalamin (vitamin B12)-binding domain"/>
    <property type="match status" value="1"/>
</dbReference>
<evidence type="ECO:0000256" key="4">
    <source>
        <dbReference type="ARBA" id="ARBA00022691"/>
    </source>
</evidence>
<dbReference type="InterPro" id="IPR034466">
    <property type="entry name" value="Methyltransferase_Class_B"/>
</dbReference>
<keyword evidence="6" id="KW-0408">Iron</keyword>
<proteinExistence type="predicted"/>
<feature type="domain" description="B12-binding" evidence="8">
    <location>
        <begin position="68"/>
        <end position="213"/>
    </location>
</feature>
<reference evidence="10 11" key="1">
    <citation type="submission" date="2024-10" db="EMBL/GenBank/DDBJ databases">
        <title>The Natural Products Discovery Center: Release of the First 8490 Sequenced Strains for Exploring Actinobacteria Biosynthetic Diversity.</title>
        <authorList>
            <person name="Kalkreuter E."/>
            <person name="Kautsar S.A."/>
            <person name="Yang D."/>
            <person name="Bader C.D."/>
            <person name="Teijaro C.N."/>
            <person name="Fluegel L."/>
            <person name="Davis C.M."/>
            <person name="Simpson J.R."/>
            <person name="Lauterbach L."/>
            <person name="Steele A.D."/>
            <person name="Gui C."/>
            <person name="Meng S."/>
            <person name="Li G."/>
            <person name="Viehrig K."/>
            <person name="Ye F."/>
            <person name="Su P."/>
            <person name="Kiefer A.F."/>
            <person name="Nichols A."/>
            <person name="Cepeda A.J."/>
            <person name="Yan W."/>
            <person name="Fan B."/>
            <person name="Jiang Y."/>
            <person name="Adhikari A."/>
            <person name="Zheng C.-J."/>
            <person name="Schuster L."/>
            <person name="Cowan T.M."/>
            <person name="Smanski M.J."/>
            <person name="Chevrette M.G."/>
            <person name="De Carvalho L.P.S."/>
            <person name="Shen B."/>
        </authorList>
    </citation>
    <scope>NUCLEOTIDE SEQUENCE [LARGE SCALE GENOMIC DNA]</scope>
    <source>
        <strain evidence="10 11">NPDC093086</strain>
    </source>
</reference>
<dbReference type="InterPro" id="IPR006158">
    <property type="entry name" value="Cobalamin-bd"/>
</dbReference>
<name>A0ABW8HFT7_9ACTN</name>
<dbReference type="PROSITE" id="PS51332">
    <property type="entry name" value="B12_BINDING"/>
    <property type="match status" value="1"/>
</dbReference>
<dbReference type="SFLD" id="SFLDG01123">
    <property type="entry name" value="methyltransferase_(Class_B)"/>
    <property type="match status" value="1"/>
</dbReference>
<feature type="domain" description="Radical SAM core" evidence="9">
    <location>
        <begin position="245"/>
        <end position="464"/>
    </location>
</feature>
<dbReference type="SFLD" id="SFLDG01082">
    <property type="entry name" value="B12-binding_domain_containing"/>
    <property type="match status" value="1"/>
</dbReference>
<dbReference type="PANTHER" id="PTHR43409">
    <property type="entry name" value="ANAEROBIC MAGNESIUM-PROTOPORPHYRIN IX MONOMETHYL ESTER CYCLASE-RELATED"/>
    <property type="match status" value="1"/>
</dbReference>
<evidence type="ECO:0000256" key="7">
    <source>
        <dbReference type="ARBA" id="ARBA00023014"/>
    </source>
</evidence>
<evidence type="ECO:0000256" key="2">
    <source>
        <dbReference type="ARBA" id="ARBA00022603"/>
    </source>
</evidence>
<dbReference type="InterPro" id="IPR036724">
    <property type="entry name" value="Cobalamin-bd_sf"/>
</dbReference>
<dbReference type="PANTHER" id="PTHR43409:SF7">
    <property type="entry name" value="BLL1977 PROTEIN"/>
    <property type="match status" value="1"/>
</dbReference>
<dbReference type="PROSITE" id="PS51918">
    <property type="entry name" value="RADICAL_SAM"/>
    <property type="match status" value="1"/>
</dbReference>
<comment type="caution">
    <text evidence="10">The sequence shown here is derived from an EMBL/GenBank/DDBJ whole genome shotgun (WGS) entry which is preliminary data.</text>
</comment>
<evidence type="ECO:0000256" key="6">
    <source>
        <dbReference type="ARBA" id="ARBA00023004"/>
    </source>
</evidence>
<dbReference type="EMBL" id="JBIVPC010000014">
    <property type="protein sequence ID" value="MFJ6039624.1"/>
    <property type="molecule type" value="Genomic_DNA"/>
</dbReference>
<dbReference type="InterPro" id="IPR058240">
    <property type="entry name" value="rSAM_sf"/>
</dbReference>
<keyword evidence="7" id="KW-0411">Iron-sulfur</keyword>
<keyword evidence="4" id="KW-0949">S-adenosyl-L-methionine</keyword>
<sequence>MPRSGLERSPEPLPGATTTLTTGELGRVRFLLLSGLGPANLNSPYLEGSLFTAHQSDAAREMLRRAGHADLDLRRLAFTQHGRDYALLRPRSATTPHLTTVTLLSILENSGHGFERLDLGDVWEGRAKAPAGDVDVVLLSTTYIWNGPILASAVRWVRENLPGTPIVAGGQFTNLKFMAAMRDFAEILAVVRGDGEIALPQTLDALAGRGELSAVPNLVWRDGDTIRINPVEYVDIDDFPSPRVLGDQAIVPYESMRGCPFDCKFCSFPAASPKWRYKSAEKIRDDWISYADQNGADVISAMDSTFTIPPTRLRRLLEILPNSGVPRWEGFSRANTLNSADVVAGLVASHCFQLHIGFESMNDGTLKRMSKRVSVKQNRRAVELLSQSGMSYYGLFIVGYPGEDPEMFRDTQDYLLREYSGHYALSKFSITDETMPLWQDREELRIVADDPTDPASPWSHIGMDSAQAARLQKETLDKVRLTNDKTVLSLWQHDYQHWLMPRHDHAANIAVEKCLERMAMAPLDYTDLDEGAAVVRDNLHRLRDFGVELAPPGSRLVCDPI</sequence>
<evidence type="ECO:0000256" key="3">
    <source>
        <dbReference type="ARBA" id="ARBA00022679"/>
    </source>
</evidence>
<dbReference type="InterPro" id="IPR007197">
    <property type="entry name" value="rSAM"/>
</dbReference>
<dbReference type="InterPro" id="IPR023404">
    <property type="entry name" value="rSAM_horseshoe"/>
</dbReference>
<dbReference type="RefSeq" id="WP_107087354.1">
    <property type="nucleotide sequence ID" value="NZ_BBOK01000004.1"/>
</dbReference>
<evidence type="ECO:0000259" key="9">
    <source>
        <dbReference type="PROSITE" id="PS51918"/>
    </source>
</evidence>
<protein>
    <submittedName>
        <fullName evidence="10">B12-binding domain-containing radical SAM protein</fullName>
    </submittedName>
</protein>
<evidence type="ECO:0000313" key="11">
    <source>
        <dbReference type="Proteomes" id="UP001617907"/>
    </source>
</evidence>
<dbReference type="InterPro" id="IPR006638">
    <property type="entry name" value="Elp3/MiaA/NifB-like_rSAM"/>
</dbReference>
<dbReference type="Proteomes" id="UP001617907">
    <property type="component" value="Unassembled WGS sequence"/>
</dbReference>
<dbReference type="Gene3D" id="3.80.30.20">
    <property type="entry name" value="tm_1862 like domain"/>
    <property type="match status" value="1"/>
</dbReference>
<evidence type="ECO:0000256" key="1">
    <source>
        <dbReference type="ARBA" id="ARBA00001966"/>
    </source>
</evidence>
<keyword evidence="5" id="KW-0479">Metal-binding</keyword>
<keyword evidence="2" id="KW-0489">Methyltransferase</keyword>
<evidence type="ECO:0000256" key="5">
    <source>
        <dbReference type="ARBA" id="ARBA00022723"/>
    </source>
</evidence>
<evidence type="ECO:0000313" key="10">
    <source>
        <dbReference type="EMBL" id="MFJ6039624.1"/>
    </source>
</evidence>
<dbReference type="CDD" id="cd01335">
    <property type="entry name" value="Radical_SAM"/>
    <property type="match status" value="1"/>
</dbReference>
<dbReference type="SMART" id="SM00729">
    <property type="entry name" value="Elp3"/>
    <property type="match status" value="1"/>
</dbReference>
<evidence type="ECO:0000259" key="8">
    <source>
        <dbReference type="PROSITE" id="PS51332"/>
    </source>
</evidence>
<comment type="cofactor">
    <cofactor evidence="1">
        <name>[4Fe-4S] cluster</name>
        <dbReference type="ChEBI" id="CHEBI:49883"/>
    </cofactor>
</comment>
<dbReference type="SUPFAM" id="SSF102114">
    <property type="entry name" value="Radical SAM enzymes"/>
    <property type="match status" value="1"/>
</dbReference>
<keyword evidence="11" id="KW-1185">Reference proteome</keyword>
<dbReference type="Gene3D" id="3.40.50.280">
    <property type="entry name" value="Cobalamin-binding domain"/>
    <property type="match status" value="1"/>
</dbReference>